<dbReference type="STRING" id="1802513.A3E46_00245"/>
<proteinExistence type="predicted"/>
<dbReference type="EMBL" id="MGGZ01000025">
    <property type="protein sequence ID" value="OGM56765.1"/>
    <property type="molecule type" value="Genomic_DNA"/>
</dbReference>
<accession>A0A1F8AZW6</accession>
<evidence type="ECO:0000313" key="2">
    <source>
        <dbReference type="Proteomes" id="UP000178313"/>
    </source>
</evidence>
<comment type="caution">
    <text evidence="1">The sequence shown here is derived from an EMBL/GenBank/DDBJ whole genome shotgun (WGS) entry which is preliminary data.</text>
</comment>
<protein>
    <submittedName>
        <fullName evidence="1">Uncharacterized protein</fullName>
    </submittedName>
</protein>
<dbReference type="Proteomes" id="UP000178313">
    <property type="component" value="Unassembled WGS sequence"/>
</dbReference>
<gene>
    <name evidence="1" type="ORF">A3E46_00245</name>
</gene>
<dbReference type="AlphaFoldDB" id="A0A1F8AZW6"/>
<organism evidence="1 2">
    <name type="scientific">Candidatus Woesebacteria bacterium RIFCSPHIGHO2_12_FULL_46_16</name>
    <dbReference type="NCBI Taxonomy" id="1802513"/>
    <lineage>
        <taxon>Bacteria</taxon>
        <taxon>Candidatus Woeseibacteriota</taxon>
    </lineage>
</organism>
<name>A0A1F8AZW6_9BACT</name>
<sequence>MVESDQQFARKIKDLEDRLFSDPPIGEVALEILRNPVWRGEQRREALKTRTAELIKQNPQHQKV</sequence>
<evidence type="ECO:0000313" key="1">
    <source>
        <dbReference type="EMBL" id="OGM56765.1"/>
    </source>
</evidence>
<reference evidence="1 2" key="1">
    <citation type="journal article" date="2016" name="Nat. Commun.">
        <title>Thousands of microbial genomes shed light on interconnected biogeochemical processes in an aquifer system.</title>
        <authorList>
            <person name="Anantharaman K."/>
            <person name="Brown C.T."/>
            <person name="Hug L.A."/>
            <person name="Sharon I."/>
            <person name="Castelle C.J."/>
            <person name="Probst A.J."/>
            <person name="Thomas B.C."/>
            <person name="Singh A."/>
            <person name="Wilkins M.J."/>
            <person name="Karaoz U."/>
            <person name="Brodie E.L."/>
            <person name="Williams K.H."/>
            <person name="Hubbard S.S."/>
            <person name="Banfield J.F."/>
        </authorList>
    </citation>
    <scope>NUCLEOTIDE SEQUENCE [LARGE SCALE GENOMIC DNA]</scope>
</reference>